<dbReference type="PANTHER" id="PTHR30273">
    <property type="entry name" value="PERIPLASMIC SIGNAL SENSOR AND SIGMA FACTOR ACTIVATOR FECR-RELATED"/>
    <property type="match status" value="1"/>
</dbReference>
<dbReference type="InterPro" id="IPR032508">
    <property type="entry name" value="FecR_C"/>
</dbReference>
<feature type="transmembrane region" description="Helical" evidence="1">
    <location>
        <begin position="91"/>
        <end position="112"/>
    </location>
</feature>
<evidence type="ECO:0000313" key="5">
    <source>
        <dbReference type="Proteomes" id="UP000192796"/>
    </source>
</evidence>
<evidence type="ECO:0000259" key="2">
    <source>
        <dbReference type="Pfam" id="PF04773"/>
    </source>
</evidence>
<sequence>MSIQNDRLQYLVNQYLSDKSTPEELQEFWQHIRDLKDESPMQEALQNLWTQSQAGNDTPAIGWQPVLQQVYARANAAEATEKVVPLHKRSIIRWVAAAVVILSVGMAGYWLLNKPSGSAKIVETGTTNKQDVAAPQNNRATITLGNGKTIYLDSAASGSLATEGNVQLVKLADGQIAYNGSANEIVYNTLTNPMGSKVIDMKLSDGSHIWLNAGSSITYPVAFVGNERKVDISGEVYFEVAHNAAMPFRVHHGAMEVQVLGTHFNINAYDDEPAIKVTLLEGSVKVSSMVNGQSSMLKPGEQAALSQSSQLSQPIPVQTEQVMAWKNGLFSFTSADLKTVMRQLSRWYNIQVKYEGEIPVRKFSGEITHDLTLSQLMNGLQSLGIKFSIEGRTMIVRQK</sequence>
<dbReference type="PANTHER" id="PTHR30273:SF2">
    <property type="entry name" value="PROTEIN FECR"/>
    <property type="match status" value="1"/>
</dbReference>
<reference evidence="4 5" key="1">
    <citation type="submission" date="2016-03" db="EMBL/GenBank/DDBJ databases">
        <title>Niastella vici sp. nov., isolated from farmland soil.</title>
        <authorList>
            <person name="Chen L."/>
            <person name="Wang D."/>
            <person name="Yang S."/>
            <person name="Wang G."/>
        </authorList>
    </citation>
    <scope>NUCLEOTIDE SEQUENCE [LARGE SCALE GENOMIC DNA]</scope>
    <source>
        <strain evidence="4 5">DJ57</strain>
    </source>
</reference>
<name>A0A1V9G6U6_9BACT</name>
<proteinExistence type="predicted"/>
<evidence type="ECO:0000256" key="1">
    <source>
        <dbReference type="SAM" id="Phobius"/>
    </source>
</evidence>
<gene>
    <name evidence="4" type="ORF">A3860_12780</name>
</gene>
<keyword evidence="1" id="KW-0812">Transmembrane</keyword>
<accession>A0A1V9G6U6</accession>
<evidence type="ECO:0000259" key="3">
    <source>
        <dbReference type="Pfam" id="PF16344"/>
    </source>
</evidence>
<comment type="caution">
    <text evidence="4">The sequence shown here is derived from an EMBL/GenBank/DDBJ whole genome shotgun (WGS) entry which is preliminary data.</text>
</comment>
<dbReference type="AlphaFoldDB" id="A0A1V9G6U6"/>
<feature type="domain" description="Protein FecR C-terminal" evidence="3">
    <location>
        <begin position="330"/>
        <end position="396"/>
    </location>
</feature>
<evidence type="ECO:0008006" key="6">
    <source>
        <dbReference type="Google" id="ProtNLM"/>
    </source>
</evidence>
<dbReference type="GO" id="GO:0016989">
    <property type="term" value="F:sigma factor antagonist activity"/>
    <property type="evidence" value="ECO:0007669"/>
    <property type="project" value="TreeGrafter"/>
</dbReference>
<dbReference type="Gene3D" id="3.55.50.30">
    <property type="match status" value="1"/>
</dbReference>
<keyword evidence="1" id="KW-1133">Transmembrane helix</keyword>
<dbReference type="InterPro" id="IPR012373">
    <property type="entry name" value="Ferrdict_sens_TM"/>
</dbReference>
<dbReference type="EMBL" id="LVYD01000002">
    <property type="protein sequence ID" value="OQP66369.1"/>
    <property type="molecule type" value="Genomic_DNA"/>
</dbReference>
<dbReference type="Pfam" id="PF04773">
    <property type="entry name" value="FecR"/>
    <property type="match status" value="1"/>
</dbReference>
<dbReference type="Gene3D" id="2.60.120.1440">
    <property type="match status" value="1"/>
</dbReference>
<dbReference type="Pfam" id="PF16344">
    <property type="entry name" value="FecR_C"/>
    <property type="match status" value="1"/>
</dbReference>
<dbReference type="Proteomes" id="UP000192796">
    <property type="component" value="Unassembled WGS sequence"/>
</dbReference>
<evidence type="ECO:0000313" key="4">
    <source>
        <dbReference type="EMBL" id="OQP66369.1"/>
    </source>
</evidence>
<dbReference type="RefSeq" id="WP_081145308.1">
    <property type="nucleotide sequence ID" value="NZ_LVYD01000002.1"/>
</dbReference>
<keyword evidence="5" id="KW-1185">Reference proteome</keyword>
<dbReference type="STRING" id="1703345.A3860_12780"/>
<keyword evidence="1" id="KW-0472">Membrane</keyword>
<feature type="domain" description="FecR protein" evidence="2">
    <location>
        <begin position="199"/>
        <end position="285"/>
    </location>
</feature>
<organism evidence="4 5">
    <name type="scientific">Niastella vici</name>
    <dbReference type="NCBI Taxonomy" id="1703345"/>
    <lineage>
        <taxon>Bacteria</taxon>
        <taxon>Pseudomonadati</taxon>
        <taxon>Bacteroidota</taxon>
        <taxon>Chitinophagia</taxon>
        <taxon>Chitinophagales</taxon>
        <taxon>Chitinophagaceae</taxon>
        <taxon>Niastella</taxon>
    </lineage>
</organism>
<protein>
    <recommendedName>
        <fullName evidence="6">Iron dicitrate transport regulator FecR</fullName>
    </recommendedName>
</protein>
<dbReference type="InterPro" id="IPR006860">
    <property type="entry name" value="FecR"/>
</dbReference>
<dbReference type="OrthoDB" id="1099963at2"/>